<dbReference type="Gene3D" id="1.20.245.10">
    <property type="entry name" value="Lipoxygenase-1, Domain 5"/>
    <property type="match status" value="1"/>
</dbReference>
<dbReference type="PROSITE" id="PS51393">
    <property type="entry name" value="LIPOXYGENASE_3"/>
    <property type="match status" value="1"/>
</dbReference>
<dbReference type="GO" id="GO:0016702">
    <property type="term" value="F:oxidoreductase activity, acting on single donors with incorporation of molecular oxygen, incorporation of two atoms of oxygen"/>
    <property type="evidence" value="ECO:0007669"/>
    <property type="project" value="InterPro"/>
</dbReference>
<organism evidence="1">
    <name type="scientific">Cyprideis torosa</name>
    <dbReference type="NCBI Taxonomy" id="163714"/>
    <lineage>
        <taxon>Eukaryota</taxon>
        <taxon>Metazoa</taxon>
        <taxon>Ecdysozoa</taxon>
        <taxon>Arthropoda</taxon>
        <taxon>Crustacea</taxon>
        <taxon>Oligostraca</taxon>
        <taxon>Ostracoda</taxon>
        <taxon>Podocopa</taxon>
        <taxon>Podocopida</taxon>
        <taxon>Cytherocopina</taxon>
        <taxon>Cytheroidea</taxon>
        <taxon>Cytherideidae</taxon>
        <taxon>Cyprideis</taxon>
    </lineage>
</organism>
<dbReference type="GO" id="GO:0046872">
    <property type="term" value="F:metal ion binding"/>
    <property type="evidence" value="ECO:0007669"/>
    <property type="project" value="InterPro"/>
</dbReference>
<reference evidence="1" key="1">
    <citation type="submission" date="2020-11" db="EMBL/GenBank/DDBJ databases">
        <authorList>
            <person name="Tran Van P."/>
        </authorList>
    </citation>
    <scope>NUCLEOTIDE SEQUENCE</scope>
</reference>
<dbReference type="OrthoDB" id="407298at2759"/>
<dbReference type="InterPro" id="IPR036226">
    <property type="entry name" value="LipOase_C_sf"/>
</dbReference>
<accession>A0A7R8WDQ2</accession>
<dbReference type="SUPFAM" id="SSF48484">
    <property type="entry name" value="Lipoxigenase"/>
    <property type="match status" value="1"/>
</dbReference>
<sequence length="59" mass="6876">MNFPRNLDRWNSPFVSDLMSPLFRADLKALSEKIQMRNTDAAFPYRHLDPKEVPNAISI</sequence>
<gene>
    <name evidence="1" type="ORF">CTOB1V02_LOCUS7611</name>
</gene>
<protein>
    <submittedName>
        <fullName evidence="1">Uncharacterized protein</fullName>
    </submittedName>
</protein>
<dbReference type="AlphaFoldDB" id="A0A7R8WDQ2"/>
<dbReference type="InterPro" id="IPR013819">
    <property type="entry name" value="LipOase_C"/>
</dbReference>
<name>A0A7R8WDQ2_9CRUS</name>
<dbReference type="EMBL" id="OB662251">
    <property type="protein sequence ID" value="CAD7229743.1"/>
    <property type="molecule type" value="Genomic_DNA"/>
</dbReference>
<evidence type="ECO:0000313" key="1">
    <source>
        <dbReference type="EMBL" id="CAD7229743.1"/>
    </source>
</evidence>
<proteinExistence type="predicted"/>